<dbReference type="EMBL" id="BGPR01112297">
    <property type="protein sequence ID" value="GBM94660.1"/>
    <property type="molecule type" value="Genomic_DNA"/>
</dbReference>
<keyword evidence="2" id="KW-1185">Reference proteome</keyword>
<evidence type="ECO:0000313" key="2">
    <source>
        <dbReference type="Proteomes" id="UP000499080"/>
    </source>
</evidence>
<sequence length="63" mass="6663">TKKNDLLQLMLDSSVVDSGDVDVSRLEAGNAELEKGGSEGSEASGRFLITAKNSHSVFNYATC</sequence>
<evidence type="ECO:0000313" key="1">
    <source>
        <dbReference type="EMBL" id="GBM94660.1"/>
    </source>
</evidence>
<gene>
    <name evidence="1" type="ORF">AVEN_232508_1</name>
</gene>
<protein>
    <submittedName>
        <fullName evidence="1">Uncharacterized protein</fullName>
    </submittedName>
</protein>
<dbReference type="Proteomes" id="UP000499080">
    <property type="component" value="Unassembled WGS sequence"/>
</dbReference>
<accession>A0A4Y2JX76</accession>
<organism evidence="1 2">
    <name type="scientific">Araneus ventricosus</name>
    <name type="common">Orbweaver spider</name>
    <name type="synonym">Epeira ventricosa</name>
    <dbReference type="NCBI Taxonomy" id="182803"/>
    <lineage>
        <taxon>Eukaryota</taxon>
        <taxon>Metazoa</taxon>
        <taxon>Ecdysozoa</taxon>
        <taxon>Arthropoda</taxon>
        <taxon>Chelicerata</taxon>
        <taxon>Arachnida</taxon>
        <taxon>Araneae</taxon>
        <taxon>Araneomorphae</taxon>
        <taxon>Entelegynae</taxon>
        <taxon>Araneoidea</taxon>
        <taxon>Araneidae</taxon>
        <taxon>Araneus</taxon>
    </lineage>
</organism>
<feature type="non-terminal residue" evidence="1">
    <location>
        <position position="1"/>
    </location>
</feature>
<proteinExistence type="predicted"/>
<reference evidence="1 2" key="1">
    <citation type="journal article" date="2019" name="Sci. Rep.">
        <title>Orb-weaving spider Araneus ventricosus genome elucidates the spidroin gene catalogue.</title>
        <authorList>
            <person name="Kono N."/>
            <person name="Nakamura H."/>
            <person name="Ohtoshi R."/>
            <person name="Moran D.A.P."/>
            <person name="Shinohara A."/>
            <person name="Yoshida Y."/>
            <person name="Fujiwara M."/>
            <person name="Mori M."/>
            <person name="Tomita M."/>
            <person name="Arakawa K."/>
        </authorList>
    </citation>
    <scope>NUCLEOTIDE SEQUENCE [LARGE SCALE GENOMIC DNA]</scope>
</reference>
<comment type="caution">
    <text evidence="1">The sequence shown here is derived from an EMBL/GenBank/DDBJ whole genome shotgun (WGS) entry which is preliminary data.</text>
</comment>
<name>A0A4Y2JX76_ARAVE</name>
<dbReference type="AlphaFoldDB" id="A0A4Y2JX76"/>